<keyword evidence="3" id="KW-1185">Reference proteome</keyword>
<organism evidence="2 3">
    <name type="scientific">Pontibacter flavimaris</name>
    <dbReference type="NCBI Taxonomy" id="1797110"/>
    <lineage>
        <taxon>Bacteria</taxon>
        <taxon>Pseudomonadati</taxon>
        <taxon>Bacteroidota</taxon>
        <taxon>Cytophagia</taxon>
        <taxon>Cytophagales</taxon>
        <taxon>Hymenobacteraceae</taxon>
        <taxon>Pontibacter</taxon>
    </lineage>
</organism>
<name>A0A1Q5P8U0_9BACT</name>
<dbReference type="EMBL" id="LVWA01000012">
    <property type="protein sequence ID" value="OKL38601.1"/>
    <property type="molecule type" value="Genomic_DNA"/>
</dbReference>
<dbReference type="Proteomes" id="UP000186551">
    <property type="component" value="Unassembled WGS sequence"/>
</dbReference>
<feature type="region of interest" description="Disordered" evidence="1">
    <location>
        <begin position="30"/>
        <end position="68"/>
    </location>
</feature>
<evidence type="ECO:0000313" key="2">
    <source>
        <dbReference type="EMBL" id="OKL38601.1"/>
    </source>
</evidence>
<gene>
    <name evidence="2" type="ORF">A3841_05480</name>
</gene>
<evidence type="ECO:0000313" key="3">
    <source>
        <dbReference type="Proteomes" id="UP000186551"/>
    </source>
</evidence>
<dbReference type="OrthoDB" id="853812at2"/>
<dbReference type="AlphaFoldDB" id="A0A1Q5P8U0"/>
<accession>A0A1Q5P8U0</accession>
<dbReference type="RefSeq" id="WP_073854537.1">
    <property type="nucleotide sequence ID" value="NZ_LVWA01000012.1"/>
</dbReference>
<sequence>MAIKRYPRKVTVQNAVASSSNMYLPRKAGAHTANSGCMRGNDTYGKNGSASVGIAPEPKGQPEPEQTYSDFMNFNYGLQSQRRYSRPEEG</sequence>
<reference evidence="2 3" key="1">
    <citation type="submission" date="2016-03" db="EMBL/GenBank/DDBJ databases">
        <title>Genome sequence of Pontibacter sp. nov., of the family cytophagaceae, isolated from marine sediment of the Yellow Sea, China.</title>
        <authorList>
            <person name="Zhang G."/>
            <person name="Zhang R."/>
        </authorList>
    </citation>
    <scope>NUCLEOTIDE SEQUENCE [LARGE SCALE GENOMIC DNA]</scope>
    <source>
        <strain evidence="2 3">S10-8</strain>
    </source>
</reference>
<proteinExistence type="predicted"/>
<comment type="caution">
    <text evidence="2">The sequence shown here is derived from an EMBL/GenBank/DDBJ whole genome shotgun (WGS) entry which is preliminary data.</text>
</comment>
<evidence type="ECO:0000256" key="1">
    <source>
        <dbReference type="SAM" id="MobiDB-lite"/>
    </source>
</evidence>
<protein>
    <submittedName>
        <fullName evidence="2">Uncharacterized protein</fullName>
    </submittedName>
</protein>